<evidence type="ECO:0000259" key="1">
    <source>
        <dbReference type="Pfam" id="PF23554"/>
    </source>
</evidence>
<sequence length="202" mass="23503">MLTTVAFSTQKGLQIGSPAISIRRSRLLSSQPDLRRIAAADLRSMWFRLSVTNRNRYIPSMVGSFLQVALIDDNVVRETVIPIFFDMLECEFYSNPHHEISKFANEMIVQLDCLVDEDRGGQQFKEQLHRIMMDRCRSKPDLRSTGCTFVAMIDTLLRHLFEYREVRTSGYCIENGMDRTVELLVRFFDKCLHLIRWICTAV</sequence>
<feature type="domain" description="Dedicator of cytokinesis TPR repeats region" evidence="1">
    <location>
        <begin position="4"/>
        <end position="130"/>
    </location>
</feature>
<evidence type="ECO:0000313" key="4">
    <source>
        <dbReference type="WBParaSite" id="PgR066_g002_t03"/>
    </source>
</evidence>
<dbReference type="InterPro" id="IPR026791">
    <property type="entry name" value="DOCK"/>
</dbReference>
<dbReference type="Pfam" id="PF23554">
    <property type="entry name" value="TPR_DOCK"/>
    <property type="match status" value="1"/>
</dbReference>
<dbReference type="GO" id="GO:0016477">
    <property type="term" value="P:cell migration"/>
    <property type="evidence" value="ECO:0007669"/>
    <property type="project" value="TreeGrafter"/>
</dbReference>
<dbReference type="InterPro" id="IPR056372">
    <property type="entry name" value="TPR_DOCK"/>
</dbReference>
<dbReference type="GO" id="GO:0007520">
    <property type="term" value="P:myoblast fusion"/>
    <property type="evidence" value="ECO:0007669"/>
    <property type="project" value="TreeGrafter"/>
</dbReference>
<name>A0A915BWM1_PARUN</name>
<dbReference type="Proteomes" id="UP000887569">
    <property type="component" value="Unplaced"/>
</dbReference>
<dbReference type="GO" id="GO:0005886">
    <property type="term" value="C:plasma membrane"/>
    <property type="evidence" value="ECO:0007669"/>
    <property type="project" value="TreeGrafter"/>
</dbReference>
<keyword evidence="2" id="KW-1185">Reference proteome</keyword>
<dbReference type="WBParaSite" id="PgR066_g002_t02">
    <property type="protein sequence ID" value="PgR066_g002_t02"/>
    <property type="gene ID" value="PgR066_g002"/>
</dbReference>
<protein>
    <recommendedName>
        <fullName evidence="1">Dedicator of cytokinesis TPR repeats region domain-containing protein</fullName>
    </recommendedName>
</protein>
<evidence type="ECO:0000313" key="2">
    <source>
        <dbReference type="Proteomes" id="UP000887569"/>
    </source>
</evidence>
<proteinExistence type="predicted"/>
<dbReference type="AlphaFoldDB" id="A0A915BWM1"/>
<dbReference type="WBParaSite" id="PgR066_g002_t03">
    <property type="protein sequence ID" value="PgR066_g002_t03"/>
    <property type="gene ID" value="PgR066_g002"/>
</dbReference>
<dbReference type="GO" id="GO:0007264">
    <property type="term" value="P:small GTPase-mediated signal transduction"/>
    <property type="evidence" value="ECO:0007669"/>
    <property type="project" value="InterPro"/>
</dbReference>
<dbReference type="PANTHER" id="PTHR45653:SF10">
    <property type="entry name" value="MYOBLAST CITY, ISOFORM B"/>
    <property type="match status" value="1"/>
</dbReference>
<reference evidence="3 4" key="1">
    <citation type="submission" date="2022-11" db="UniProtKB">
        <authorList>
            <consortium name="WormBaseParasite"/>
        </authorList>
    </citation>
    <scope>IDENTIFICATION</scope>
</reference>
<organism evidence="2 4">
    <name type="scientific">Parascaris univalens</name>
    <name type="common">Nematode worm</name>
    <dbReference type="NCBI Taxonomy" id="6257"/>
    <lineage>
        <taxon>Eukaryota</taxon>
        <taxon>Metazoa</taxon>
        <taxon>Ecdysozoa</taxon>
        <taxon>Nematoda</taxon>
        <taxon>Chromadorea</taxon>
        <taxon>Rhabditida</taxon>
        <taxon>Spirurina</taxon>
        <taxon>Ascaridomorpha</taxon>
        <taxon>Ascaridoidea</taxon>
        <taxon>Ascarididae</taxon>
        <taxon>Parascaris</taxon>
    </lineage>
</organism>
<accession>A0A915BWM1</accession>
<dbReference type="GO" id="GO:0031267">
    <property type="term" value="F:small GTPase binding"/>
    <property type="evidence" value="ECO:0007669"/>
    <property type="project" value="TreeGrafter"/>
</dbReference>
<dbReference type="PANTHER" id="PTHR45653">
    <property type="entry name" value="DEDICATOR OF CYTOKINESIS"/>
    <property type="match status" value="1"/>
</dbReference>
<evidence type="ECO:0000313" key="3">
    <source>
        <dbReference type="WBParaSite" id="PgR066_g002_t02"/>
    </source>
</evidence>
<dbReference type="GO" id="GO:0005737">
    <property type="term" value="C:cytoplasm"/>
    <property type="evidence" value="ECO:0007669"/>
    <property type="project" value="TreeGrafter"/>
</dbReference>
<dbReference type="GO" id="GO:0005085">
    <property type="term" value="F:guanyl-nucleotide exchange factor activity"/>
    <property type="evidence" value="ECO:0007669"/>
    <property type="project" value="InterPro"/>
</dbReference>